<accession>A0A0F4YWM7</accession>
<dbReference type="RefSeq" id="XP_013329304.1">
    <property type="nucleotide sequence ID" value="XM_013473850.1"/>
</dbReference>
<dbReference type="GeneID" id="25315628"/>
<dbReference type="OrthoDB" id="4095124at2759"/>
<feature type="domain" description="INO80 complex subunit 3 N-terminal" evidence="3">
    <location>
        <begin position="33"/>
        <end position="101"/>
    </location>
</feature>
<dbReference type="Pfam" id="PF14612">
    <property type="entry name" value="Ino80_Iec3"/>
    <property type="match status" value="1"/>
</dbReference>
<dbReference type="InterPro" id="IPR032742">
    <property type="entry name" value="Iec3_N"/>
</dbReference>
<comment type="caution">
    <text evidence="5">The sequence shown here is derived from an EMBL/GenBank/DDBJ whole genome shotgun (WGS) entry which is preliminary data.</text>
</comment>
<dbReference type="Proteomes" id="UP000053958">
    <property type="component" value="Unassembled WGS sequence"/>
</dbReference>
<name>A0A0F4YWM7_RASE3</name>
<keyword evidence="6" id="KW-1185">Reference proteome</keyword>
<dbReference type="GO" id="GO:0006338">
    <property type="term" value="P:chromatin remodeling"/>
    <property type="evidence" value="ECO:0007669"/>
    <property type="project" value="InterPro"/>
</dbReference>
<organism evidence="5 6">
    <name type="scientific">Rasamsonia emersonii (strain ATCC 16479 / CBS 393.64 / IMI 116815)</name>
    <dbReference type="NCBI Taxonomy" id="1408163"/>
    <lineage>
        <taxon>Eukaryota</taxon>
        <taxon>Fungi</taxon>
        <taxon>Dikarya</taxon>
        <taxon>Ascomycota</taxon>
        <taxon>Pezizomycotina</taxon>
        <taxon>Eurotiomycetes</taxon>
        <taxon>Eurotiomycetidae</taxon>
        <taxon>Eurotiales</taxon>
        <taxon>Trichocomaceae</taxon>
        <taxon>Rasamsonia</taxon>
    </lineage>
</organism>
<dbReference type="STRING" id="1408163.A0A0F4YWM7"/>
<evidence type="ECO:0000313" key="5">
    <source>
        <dbReference type="EMBL" id="KKA22692.1"/>
    </source>
</evidence>
<gene>
    <name evidence="5" type="ORF">T310_3278</name>
</gene>
<protein>
    <recommendedName>
        <fullName evidence="7">IEC3 subunit of the Ino80 complex, chromatin re-modelling-domain-containing protein</fullName>
    </recommendedName>
</protein>
<feature type="coiled-coil region" evidence="1">
    <location>
        <begin position="56"/>
        <end position="83"/>
    </location>
</feature>
<dbReference type="EMBL" id="LASV01000131">
    <property type="protein sequence ID" value="KKA22692.1"/>
    <property type="molecule type" value="Genomic_DNA"/>
</dbReference>
<feature type="region of interest" description="Disordered" evidence="2">
    <location>
        <begin position="1"/>
        <end position="31"/>
    </location>
</feature>
<dbReference type="InterPro" id="IPR055449">
    <property type="entry name" value="Iec3-like_M"/>
</dbReference>
<proteinExistence type="predicted"/>
<evidence type="ECO:0000256" key="2">
    <source>
        <dbReference type="SAM" id="MobiDB-lite"/>
    </source>
</evidence>
<dbReference type="GO" id="GO:0031011">
    <property type="term" value="C:Ino80 complex"/>
    <property type="evidence" value="ECO:0007669"/>
    <property type="project" value="InterPro"/>
</dbReference>
<sequence length="352" mass="39335">MEQDQDESQSVNGSLPDAPAPAPATAPAKQTYRSFKKKFAKLKIKFELSMREHEALLREEQRIQDLSKRIQEQNDQLLEVLLEFNESLHIPPHLRYDLSLPSDRHSLPSPEPDDASPSFYDAATAKAALKEARAELASGEISSESYRRLEDAVKRSKAFQPAVKYSSLLNIPHSTPGPMTNDPESNLATTLGYLTPEHENEFYLRTDARLGDAQAALQLSQLPEKPTLSERAREAALNSPISVYNWLRRNQPQIFLQDNENASEKSGSRPANLRSSKRTSTQARPSTKEEDLYDEDGILLDVGPPSAKGKRKRDEDTQYRPKGGSSKSSRKKRESDANYGGRRSKRSSGVGS</sequence>
<dbReference type="Pfam" id="PF24244">
    <property type="entry name" value="Iec3-like_M"/>
    <property type="match status" value="1"/>
</dbReference>
<feature type="region of interest" description="Disordered" evidence="2">
    <location>
        <begin position="258"/>
        <end position="352"/>
    </location>
</feature>
<evidence type="ECO:0000313" key="6">
    <source>
        <dbReference type="Proteomes" id="UP000053958"/>
    </source>
</evidence>
<keyword evidence="1" id="KW-0175">Coiled coil</keyword>
<evidence type="ECO:0000259" key="3">
    <source>
        <dbReference type="Pfam" id="PF14612"/>
    </source>
</evidence>
<dbReference type="AlphaFoldDB" id="A0A0F4YWM7"/>
<reference evidence="5 6" key="1">
    <citation type="submission" date="2015-04" db="EMBL/GenBank/DDBJ databases">
        <authorList>
            <person name="Heijne W.H."/>
            <person name="Fedorova N.D."/>
            <person name="Nierman W.C."/>
            <person name="Vollebregt A.W."/>
            <person name="Zhao Z."/>
            <person name="Wu L."/>
            <person name="Kumar M."/>
            <person name="Stam H."/>
            <person name="van den Berg M.A."/>
            <person name="Pel H.J."/>
        </authorList>
    </citation>
    <scope>NUCLEOTIDE SEQUENCE [LARGE SCALE GENOMIC DNA]</scope>
    <source>
        <strain evidence="5 6">CBS 393.64</strain>
    </source>
</reference>
<evidence type="ECO:0000256" key="1">
    <source>
        <dbReference type="SAM" id="Coils"/>
    </source>
</evidence>
<feature type="domain" description="INO80 complex subunit 3-like middle region" evidence="4">
    <location>
        <begin position="164"/>
        <end position="260"/>
    </location>
</feature>
<evidence type="ECO:0000259" key="4">
    <source>
        <dbReference type="Pfam" id="PF24244"/>
    </source>
</evidence>
<evidence type="ECO:0008006" key="7">
    <source>
        <dbReference type="Google" id="ProtNLM"/>
    </source>
</evidence>